<feature type="region of interest" description="Disordered" evidence="1">
    <location>
        <begin position="119"/>
        <end position="158"/>
    </location>
</feature>
<protein>
    <submittedName>
        <fullName evidence="2">Uncharacterized protein</fullName>
    </submittedName>
</protein>
<gene>
    <name evidence="2" type="ORF">NLJ89_g2821</name>
</gene>
<evidence type="ECO:0000313" key="3">
    <source>
        <dbReference type="Proteomes" id="UP001148786"/>
    </source>
</evidence>
<reference evidence="2" key="1">
    <citation type="submission" date="2022-07" db="EMBL/GenBank/DDBJ databases">
        <title>Genome Sequence of Agrocybe chaxingu.</title>
        <authorList>
            <person name="Buettner E."/>
        </authorList>
    </citation>
    <scope>NUCLEOTIDE SEQUENCE</scope>
    <source>
        <strain evidence="2">MP-N11</strain>
    </source>
</reference>
<feature type="compositionally biased region" description="Basic and acidic residues" evidence="1">
    <location>
        <begin position="1"/>
        <end position="11"/>
    </location>
</feature>
<name>A0A9W8MYQ8_9AGAR</name>
<evidence type="ECO:0000313" key="2">
    <source>
        <dbReference type="EMBL" id="KAJ3513668.1"/>
    </source>
</evidence>
<keyword evidence="3" id="KW-1185">Reference proteome</keyword>
<dbReference type="EMBL" id="JANKHO010000185">
    <property type="protein sequence ID" value="KAJ3513668.1"/>
    <property type="molecule type" value="Genomic_DNA"/>
</dbReference>
<dbReference type="AlphaFoldDB" id="A0A9W8MYQ8"/>
<feature type="compositionally biased region" description="Gly residues" evidence="1">
    <location>
        <begin position="14"/>
        <end position="23"/>
    </location>
</feature>
<comment type="caution">
    <text evidence="2">The sequence shown here is derived from an EMBL/GenBank/DDBJ whole genome shotgun (WGS) entry which is preliminary data.</text>
</comment>
<organism evidence="2 3">
    <name type="scientific">Agrocybe chaxingu</name>
    <dbReference type="NCBI Taxonomy" id="84603"/>
    <lineage>
        <taxon>Eukaryota</taxon>
        <taxon>Fungi</taxon>
        <taxon>Dikarya</taxon>
        <taxon>Basidiomycota</taxon>
        <taxon>Agaricomycotina</taxon>
        <taxon>Agaricomycetes</taxon>
        <taxon>Agaricomycetidae</taxon>
        <taxon>Agaricales</taxon>
        <taxon>Agaricineae</taxon>
        <taxon>Strophariaceae</taxon>
        <taxon>Agrocybe</taxon>
    </lineage>
</organism>
<dbReference type="Proteomes" id="UP001148786">
    <property type="component" value="Unassembled WGS sequence"/>
</dbReference>
<proteinExistence type="predicted"/>
<feature type="region of interest" description="Disordered" evidence="1">
    <location>
        <begin position="1"/>
        <end position="25"/>
    </location>
</feature>
<evidence type="ECO:0000256" key="1">
    <source>
        <dbReference type="SAM" id="MobiDB-lite"/>
    </source>
</evidence>
<feature type="compositionally biased region" description="Low complexity" evidence="1">
    <location>
        <begin position="121"/>
        <end position="130"/>
    </location>
</feature>
<feature type="compositionally biased region" description="Polar residues" evidence="1">
    <location>
        <begin position="148"/>
        <end position="158"/>
    </location>
</feature>
<sequence>MLPAGRFRDSDAGPTGGGSGLGEAGKVRNKVDVDVGCEEPVSARLLVGVELVELFVGDNVLDGAEEEDGGGMGVAVVEAEADLVVAEDVGLGTVGTETEKEGKEKVVERVADWDELDIAPTTSRTTTESTPNGVISSGDIVQIPYSMPRTTSRVNPRS</sequence>
<accession>A0A9W8MYQ8</accession>